<name>A0A376GHM0_9FLAO</name>
<reference evidence="3 4" key="1">
    <citation type="submission" date="2018-06" db="EMBL/GenBank/DDBJ databases">
        <authorList>
            <consortium name="Pathogen Informatics"/>
            <person name="Doyle S."/>
        </authorList>
    </citation>
    <scope>NUCLEOTIDE SEQUENCE [LARGE SCALE GENOMIC DNA]</scope>
    <source>
        <strain evidence="3 4">NCTC13456</strain>
    </source>
</reference>
<evidence type="ECO:0000256" key="1">
    <source>
        <dbReference type="ARBA" id="ARBA00023284"/>
    </source>
</evidence>
<dbReference type="RefSeq" id="WP_115001495.1">
    <property type="nucleotide sequence ID" value="NZ_UFXS01000001.1"/>
</dbReference>
<dbReference type="Proteomes" id="UP000254737">
    <property type="component" value="Unassembled WGS sequence"/>
</dbReference>
<dbReference type="InterPro" id="IPR013766">
    <property type="entry name" value="Thioredoxin_domain"/>
</dbReference>
<dbReference type="PROSITE" id="PS51352">
    <property type="entry name" value="THIOREDOXIN_2"/>
    <property type="match status" value="1"/>
</dbReference>
<dbReference type="PROSITE" id="PS00194">
    <property type="entry name" value="THIOREDOXIN_1"/>
    <property type="match status" value="1"/>
</dbReference>
<dbReference type="InterPro" id="IPR036249">
    <property type="entry name" value="Thioredoxin-like_sf"/>
</dbReference>
<dbReference type="CDD" id="cd02966">
    <property type="entry name" value="TlpA_like_family"/>
    <property type="match status" value="1"/>
</dbReference>
<dbReference type="InterPro" id="IPR050553">
    <property type="entry name" value="Thioredoxin_ResA/DsbE_sf"/>
</dbReference>
<dbReference type="EMBL" id="UFXS01000001">
    <property type="protein sequence ID" value="STD59450.1"/>
    <property type="molecule type" value="Genomic_DNA"/>
</dbReference>
<sequence>MKNKFILPLVVLGSSVFGQFNVSGQIENYANKPVLVKIFENAEMKLINNAITDNNGNFSVKVPKAYNGFVRIDLPTGENLSLLTDNKNLKFKTVSGQEMSSKLEILEGNTQKEYNKVLALQPLNEIQNQVFPYLMQMYKPTDEFYTAMVKEDKRIKELKRNENFSPLITYINELNDLKQKAQTNKDAETLNEIVNHFVKDDVRLEQSGMFNDLVFAYINGKLAAANNQDVEGNLIAATDEILAKTDIKTTRGQNVLTTILNFVPEKEYANFHKKYVDKVKGLTSNVTDQLKKKVGQSSSMQAGSKVPNITFPQPVNGKKSLYDIKADQKLIVFWASWCPACQQEIPHIKEFYKNFKSKGGEIVAISLDYDQTAFNNATKDLPWYNYTDLLRWDSPIAAEFGIESTPTLILVDKDNKLIKKVHHISELEVSK</sequence>
<proteinExistence type="predicted"/>
<keyword evidence="1" id="KW-0676">Redox-active center</keyword>
<protein>
    <submittedName>
        <fullName evidence="3">Thiol-disulfide oxidoreductase resA</fullName>
    </submittedName>
</protein>
<gene>
    <name evidence="3" type="primary">resA_3</name>
    <name evidence="3" type="ORF">NCTC13456_03101</name>
</gene>
<dbReference type="PANTHER" id="PTHR42852:SF13">
    <property type="entry name" value="PROTEIN DIPZ"/>
    <property type="match status" value="1"/>
</dbReference>
<dbReference type="SUPFAM" id="SSF52833">
    <property type="entry name" value="Thioredoxin-like"/>
    <property type="match status" value="1"/>
</dbReference>
<evidence type="ECO:0000313" key="4">
    <source>
        <dbReference type="Proteomes" id="UP000254737"/>
    </source>
</evidence>
<dbReference type="Pfam" id="PF13905">
    <property type="entry name" value="Thioredoxin_8"/>
    <property type="match status" value="1"/>
</dbReference>
<organism evidence="3 4">
    <name type="scientific">Empedobacter falsenii</name>
    <dbReference type="NCBI Taxonomy" id="343874"/>
    <lineage>
        <taxon>Bacteria</taxon>
        <taxon>Pseudomonadati</taxon>
        <taxon>Bacteroidota</taxon>
        <taxon>Flavobacteriia</taxon>
        <taxon>Flavobacteriales</taxon>
        <taxon>Weeksellaceae</taxon>
        <taxon>Empedobacter</taxon>
    </lineage>
</organism>
<feature type="domain" description="Thioredoxin" evidence="2">
    <location>
        <begin position="300"/>
        <end position="431"/>
    </location>
</feature>
<evidence type="ECO:0000259" key="2">
    <source>
        <dbReference type="PROSITE" id="PS51352"/>
    </source>
</evidence>
<dbReference type="InterPro" id="IPR017937">
    <property type="entry name" value="Thioredoxin_CS"/>
</dbReference>
<dbReference type="InterPro" id="IPR012336">
    <property type="entry name" value="Thioredoxin-like_fold"/>
</dbReference>
<evidence type="ECO:0000313" key="3">
    <source>
        <dbReference type="EMBL" id="STD59450.1"/>
    </source>
</evidence>
<dbReference type="Gene3D" id="3.40.30.10">
    <property type="entry name" value="Glutaredoxin"/>
    <property type="match status" value="1"/>
</dbReference>
<dbReference type="PANTHER" id="PTHR42852">
    <property type="entry name" value="THIOL:DISULFIDE INTERCHANGE PROTEIN DSBE"/>
    <property type="match status" value="1"/>
</dbReference>
<dbReference type="STRING" id="343874.GCA_000805695_02582"/>
<dbReference type="AlphaFoldDB" id="A0A376GHM0"/>
<accession>A0A376GHM0</accession>